<evidence type="ECO:0000256" key="2">
    <source>
        <dbReference type="ARBA" id="ARBA00022692"/>
    </source>
</evidence>
<keyword evidence="4 5" id="KW-0472">Membrane</keyword>
<evidence type="ECO:0000313" key="8">
    <source>
        <dbReference type="Proteomes" id="UP000000450"/>
    </source>
</evidence>
<keyword evidence="8" id="KW-1185">Reference proteome</keyword>
<dbReference type="Pfam" id="PF04893">
    <property type="entry name" value="Yip1"/>
    <property type="match status" value="1"/>
</dbReference>
<dbReference type="KEGG" id="dia:Dtpsy_2890"/>
<dbReference type="GO" id="GO:0016020">
    <property type="term" value="C:membrane"/>
    <property type="evidence" value="ECO:0007669"/>
    <property type="project" value="UniProtKB-SubCell"/>
</dbReference>
<dbReference type="Proteomes" id="UP000000450">
    <property type="component" value="Chromosome"/>
</dbReference>
<evidence type="ECO:0000256" key="5">
    <source>
        <dbReference type="SAM" id="Phobius"/>
    </source>
</evidence>
<evidence type="ECO:0000259" key="6">
    <source>
        <dbReference type="Pfam" id="PF04893"/>
    </source>
</evidence>
<feature type="transmembrane region" description="Helical" evidence="5">
    <location>
        <begin position="35"/>
        <end position="55"/>
    </location>
</feature>
<protein>
    <recommendedName>
        <fullName evidence="6">Yip1 domain-containing protein</fullName>
    </recommendedName>
</protein>
<dbReference type="RefSeq" id="WP_011806664.1">
    <property type="nucleotide sequence ID" value="NC_011992.1"/>
</dbReference>
<gene>
    <name evidence="7" type="ordered locus">Dtpsy_2890</name>
</gene>
<reference evidence="7 8" key="1">
    <citation type="journal article" date="2010" name="J. Bacteriol.">
        <title>Completed genome sequence of the anaerobic iron-oxidizing bacterium Acidovorax ebreus strain TPSY.</title>
        <authorList>
            <person name="Byrne-Bailey K.G."/>
            <person name="Weber K.A."/>
            <person name="Chair A.H."/>
            <person name="Bose S."/>
            <person name="Knox T."/>
            <person name="Spanbauer T.L."/>
            <person name="Chertkov O."/>
            <person name="Coates J.D."/>
        </authorList>
    </citation>
    <scope>NUCLEOTIDE SEQUENCE [LARGE SCALE GENOMIC DNA]</scope>
    <source>
        <strain evidence="7 8">TPSY</strain>
    </source>
</reference>
<evidence type="ECO:0000256" key="4">
    <source>
        <dbReference type="ARBA" id="ARBA00023136"/>
    </source>
</evidence>
<organism evidence="7 8">
    <name type="scientific">Acidovorax ebreus (strain TPSY)</name>
    <name type="common">Diaphorobacter sp. (strain TPSY)</name>
    <dbReference type="NCBI Taxonomy" id="535289"/>
    <lineage>
        <taxon>Bacteria</taxon>
        <taxon>Pseudomonadati</taxon>
        <taxon>Pseudomonadota</taxon>
        <taxon>Betaproteobacteria</taxon>
        <taxon>Burkholderiales</taxon>
        <taxon>Comamonadaceae</taxon>
        <taxon>Diaphorobacter</taxon>
    </lineage>
</organism>
<feature type="transmembrane region" description="Helical" evidence="5">
    <location>
        <begin position="164"/>
        <end position="186"/>
    </location>
</feature>
<dbReference type="InterPro" id="IPR006977">
    <property type="entry name" value="Yip1_dom"/>
</dbReference>
<proteinExistence type="predicted"/>
<feature type="transmembrane region" description="Helical" evidence="5">
    <location>
        <begin position="111"/>
        <end position="144"/>
    </location>
</feature>
<comment type="subcellular location">
    <subcellularLocation>
        <location evidence="1">Membrane</location>
        <topology evidence="1">Multi-pass membrane protein</topology>
    </subcellularLocation>
</comment>
<dbReference type="EMBL" id="CP001392">
    <property type="protein sequence ID" value="ACM34324.1"/>
    <property type="molecule type" value="Genomic_DNA"/>
</dbReference>
<evidence type="ECO:0000256" key="3">
    <source>
        <dbReference type="ARBA" id="ARBA00022989"/>
    </source>
</evidence>
<keyword evidence="3 5" id="KW-1133">Transmembrane helix</keyword>
<feature type="domain" description="Yip1" evidence="6">
    <location>
        <begin position="8"/>
        <end position="178"/>
    </location>
</feature>
<feature type="transmembrane region" description="Helical" evidence="5">
    <location>
        <begin position="75"/>
        <end position="99"/>
    </location>
</feature>
<keyword evidence="2 5" id="KW-0812">Transmembrane</keyword>
<accession>A0A9J9Q880</accession>
<name>A0A9J9Q880_ACIET</name>
<evidence type="ECO:0000313" key="7">
    <source>
        <dbReference type="EMBL" id="ACM34324.1"/>
    </source>
</evidence>
<sequence>MQLMERVKGILLKPRETWAAIDGEPADTARLFTGYLMILAAIPAVCGFIGMSLIGMGGFGFSMRVPVLAGLANMAVSYVLSLVGVYVLALVINALAPTFGGTQNQGQALKVAVYASTAAMLGGVFSLLPALAILGLVAALYSLYLLYLGLPLLMRSPAARAVPYTAVVVVVAIVLGIVIAAIGSLFMPHGPAMWGSAGGPAVVIDTPRGQVTLDTAKLEEAGKKMEEAARRMEQAHKSGDTQQMTEAAGQAMAAAMGGAKHQTVGVDALKAALPAKLGSLERTSYEVHDGAATGLPTSQAEAEYGNGDKVVRISVVDAGAFGQLAQLAGMVQGERESDGIVEKTWQENGRTLHHSYAKDGSQAELRAVLKNGVVVTVEAENLPLKDVQGFMGQIDLAALENLPRKDKS</sequence>
<evidence type="ECO:0000256" key="1">
    <source>
        <dbReference type="ARBA" id="ARBA00004141"/>
    </source>
</evidence>
<dbReference type="AlphaFoldDB" id="A0A9J9Q880"/>